<evidence type="ECO:0000259" key="15">
    <source>
        <dbReference type="PROSITE" id="PS50106"/>
    </source>
</evidence>
<evidence type="ECO:0000256" key="2">
    <source>
        <dbReference type="ARBA" id="ARBA00004496"/>
    </source>
</evidence>
<dbReference type="PANTHER" id="PTHR45872:SF2">
    <property type="entry name" value="RHO GUANINE NUCLEOTIDE EXCHANGE FACTOR 2, ISOFORM D"/>
    <property type="match status" value="1"/>
</dbReference>
<feature type="compositionally biased region" description="Pro residues" evidence="11">
    <location>
        <begin position="1649"/>
        <end position="1676"/>
    </location>
</feature>
<dbReference type="PROSITE" id="PS50106">
    <property type="entry name" value="PDZ"/>
    <property type="match status" value="1"/>
</dbReference>
<feature type="compositionally biased region" description="Polar residues" evidence="11">
    <location>
        <begin position="872"/>
        <end position="887"/>
    </location>
</feature>
<feature type="compositionally biased region" description="Low complexity" evidence="11">
    <location>
        <begin position="294"/>
        <end position="304"/>
    </location>
</feature>
<feature type="compositionally biased region" description="Pro residues" evidence="11">
    <location>
        <begin position="376"/>
        <end position="391"/>
    </location>
</feature>
<dbReference type="Gene3D" id="1.10.167.10">
    <property type="entry name" value="Regulator of G-protein Signalling 4, domain 2"/>
    <property type="match status" value="1"/>
</dbReference>
<comment type="subcellular location">
    <subcellularLocation>
        <location evidence="2">Cytoplasm</location>
    </subcellularLocation>
    <subcellularLocation>
        <location evidence="1">Membrane</location>
    </subcellularLocation>
</comment>
<feature type="domain" description="DH" evidence="13">
    <location>
        <begin position="977"/>
        <end position="1166"/>
    </location>
</feature>
<dbReference type="InterPro" id="IPR001478">
    <property type="entry name" value="PDZ"/>
</dbReference>
<dbReference type="GO" id="GO:0001664">
    <property type="term" value="F:G protein-coupled receptor binding"/>
    <property type="evidence" value="ECO:0007669"/>
    <property type="project" value="TreeGrafter"/>
</dbReference>
<dbReference type="Gene3D" id="1.20.900.10">
    <property type="entry name" value="Dbl homology (DH) domain"/>
    <property type="match status" value="1"/>
</dbReference>
<dbReference type="InterPro" id="IPR046349">
    <property type="entry name" value="C1-like_sf"/>
</dbReference>
<dbReference type="GO" id="GO:0007186">
    <property type="term" value="P:G protein-coupled receptor signaling pathway"/>
    <property type="evidence" value="ECO:0007669"/>
    <property type="project" value="TreeGrafter"/>
</dbReference>
<keyword evidence="5" id="KW-0597">Phosphoprotein</keyword>
<dbReference type="Gene3D" id="3.30.60.20">
    <property type="match status" value="1"/>
</dbReference>
<feature type="compositionally biased region" description="Basic and acidic residues" evidence="11">
    <location>
        <begin position="1566"/>
        <end position="1586"/>
    </location>
</feature>
<evidence type="ECO:0000256" key="1">
    <source>
        <dbReference type="ARBA" id="ARBA00004370"/>
    </source>
</evidence>
<feature type="domain" description="PDZ" evidence="15">
    <location>
        <begin position="51"/>
        <end position="128"/>
    </location>
</feature>
<dbReference type="SMART" id="SM00228">
    <property type="entry name" value="PDZ"/>
    <property type="match status" value="1"/>
</dbReference>
<accession>A0A8D9ES87</accession>
<dbReference type="PROSITE" id="PS50010">
    <property type="entry name" value="DH_2"/>
    <property type="match status" value="1"/>
</dbReference>
<dbReference type="InterPro" id="IPR002219">
    <property type="entry name" value="PKC_DAG/PE"/>
</dbReference>
<keyword evidence="6" id="KW-0344">Guanine-nucleotide releasing factor</keyword>
<dbReference type="CDD" id="cd13329">
    <property type="entry name" value="PH_RhoGEF"/>
    <property type="match status" value="1"/>
</dbReference>
<dbReference type="Gene3D" id="2.30.29.30">
    <property type="entry name" value="Pleckstrin-homology domain (PH domain)/Phosphotyrosine-binding domain (PTB)"/>
    <property type="match status" value="1"/>
</dbReference>
<feature type="region of interest" description="Disordered" evidence="11">
    <location>
        <begin position="1"/>
        <end position="36"/>
    </location>
</feature>
<dbReference type="SUPFAM" id="SSF50729">
    <property type="entry name" value="PH domain-like"/>
    <property type="match status" value="1"/>
</dbReference>
<dbReference type="SUPFAM" id="SSF48065">
    <property type="entry name" value="DBL homology domain (DH-domain)"/>
    <property type="match status" value="1"/>
</dbReference>
<dbReference type="PANTHER" id="PTHR45872">
    <property type="entry name" value="RHO GUANINE NUCLEOTIDE EXCHANGE FACTOR 2, ISOFORM D"/>
    <property type="match status" value="1"/>
</dbReference>
<dbReference type="SUPFAM" id="SSF48097">
    <property type="entry name" value="Regulator of G-protein signaling, RGS"/>
    <property type="match status" value="1"/>
</dbReference>
<feature type="compositionally biased region" description="Polar residues" evidence="11">
    <location>
        <begin position="241"/>
        <end position="250"/>
    </location>
</feature>
<proteinExistence type="predicted"/>
<feature type="compositionally biased region" description="Basic residues" evidence="11">
    <location>
        <begin position="859"/>
        <end position="868"/>
    </location>
</feature>
<evidence type="ECO:0000256" key="9">
    <source>
        <dbReference type="ARBA" id="ARBA00023054"/>
    </source>
</evidence>
<feature type="compositionally biased region" description="Basic and acidic residues" evidence="11">
    <location>
        <begin position="761"/>
        <end position="775"/>
    </location>
</feature>
<evidence type="ECO:0000256" key="5">
    <source>
        <dbReference type="ARBA" id="ARBA00022553"/>
    </source>
</evidence>
<evidence type="ECO:0000256" key="10">
    <source>
        <dbReference type="ARBA" id="ARBA00023136"/>
    </source>
</evidence>
<feature type="compositionally biased region" description="Pro residues" evidence="11">
    <location>
        <begin position="279"/>
        <end position="293"/>
    </location>
</feature>
<evidence type="ECO:0000259" key="16">
    <source>
        <dbReference type="PROSITE" id="PS50132"/>
    </source>
</evidence>
<dbReference type="InterPro" id="IPR041020">
    <property type="entry name" value="PH_16"/>
</dbReference>
<feature type="compositionally biased region" description="Basic and acidic residues" evidence="11">
    <location>
        <begin position="792"/>
        <end position="809"/>
    </location>
</feature>
<feature type="compositionally biased region" description="Low complexity" evidence="11">
    <location>
        <begin position="893"/>
        <end position="931"/>
    </location>
</feature>
<evidence type="ECO:0000259" key="12">
    <source>
        <dbReference type="PROSITE" id="PS50003"/>
    </source>
</evidence>
<dbReference type="Pfam" id="PF00130">
    <property type="entry name" value="C1_1"/>
    <property type="match status" value="1"/>
</dbReference>
<keyword evidence="10" id="KW-0472">Membrane</keyword>
<dbReference type="InterPro" id="IPR001849">
    <property type="entry name" value="PH_domain"/>
</dbReference>
<dbReference type="GO" id="GO:0016020">
    <property type="term" value="C:membrane"/>
    <property type="evidence" value="ECO:0007669"/>
    <property type="project" value="UniProtKB-SubCell"/>
</dbReference>
<keyword evidence="9" id="KW-0175">Coiled coil</keyword>
<keyword evidence="8" id="KW-0862">Zinc</keyword>
<feature type="compositionally biased region" description="Low complexity" evidence="11">
    <location>
        <begin position="1517"/>
        <end position="1531"/>
    </location>
</feature>
<feature type="region of interest" description="Disordered" evidence="11">
    <location>
        <begin position="1617"/>
        <end position="1688"/>
    </location>
</feature>
<feature type="compositionally biased region" description="Basic and acidic residues" evidence="11">
    <location>
        <begin position="1324"/>
        <end position="1335"/>
    </location>
</feature>
<protein>
    <submittedName>
        <fullName evidence="17">Rho guanine nucleotide exchange factor 12</fullName>
    </submittedName>
</protein>
<dbReference type="CDD" id="cd08756">
    <property type="entry name" value="RGS_GEF_like"/>
    <property type="match status" value="1"/>
</dbReference>
<feature type="region of interest" description="Disordered" evidence="11">
    <location>
        <begin position="1324"/>
        <end position="1401"/>
    </location>
</feature>
<feature type="region of interest" description="Disordered" evidence="11">
    <location>
        <begin position="126"/>
        <end position="183"/>
    </location>
</feature>
<sequence>MEESEADITTLPENCELSNGVSMRRSSSRPVSGDGSVSPPMSFAYVWQQMVIVVNKDEKGYGMKVSGDNPVYVQSVKEGGAAEKAGLHAGDKILKVNNEDVLTSTHLQVVDLIKSSEQVVLTVQQKHRIRQPSIPPVSVPSPSSPPILSMPSPNLHTQPRPLPGRDGRDRITGPQPVDQEKLRQLENQRVHTFRLMLEKELRYVEALRSEIAKGPEPEKHQELCNAERRVRTLQEQLVSLTSQETCASPQPHTSPTSPTHTKTKEDVPPPLPTRNRHFSPPPPPGIPPPPLPPRAYLASSPSSPVQELPLPRRVTTSPSKPSPHHQRTQSSPDQMNSLNISPEGHKRLPSSESLQDLSHKRCRSTGGGEIATPSPHITPPGTPPPPYPAPVLVPDAHDSSGACRNDREGSRGEPPPPPDPSSPLKGFVTPIISPPPIIGDDEDLSDQEMNQSGDHGPFKSLSKLWEHNAHLAVFLNYIISNVDPCSMLFYLITDLFKEGNAKEMKKWAYEIHSTFLVPGAPLRLSNVDENVAREIDDVLTKDFDKEDIMRKVFFKARLKAKEELNEQLTDFQQKRTAGLGTLFGPSDTQLEETLHDKNKEIKIIEQILVPKLEPFIEEMEREIIDDRNYATVSALSTIMSKVFGVRGPHFSSLLDRCPTFVSKDKSFKAKKLIQRTKRVQVRGHNFVAHQYFCVTYCTHCQLIIWGIGPQGLQCGACFVNVHKKECAQGLEENCPGPMRNEKIFSRIMPSRRKPSRSDFAAIERSKRQLEDREALDMLGDSELGERPVSSSKELRNRPDPVRESEERSSASHNCQDTTESSDQHHEFQVSPSISSSSNKTKPSSINITRSESYKDRCSKQRSHHRERRKTSDPSLSSKSNTTHNNNDVDLDTSQNLSNHSSNSSNSSLSSRSFDSPSNSCEAVSTSRTDPTSAPPPPSSSSSRVPWDSDTEAEQDPPDWTKTVPEDILKSLTAREKKRQEVINELFHTERSHVRALKVLDQVFYVPMRDSQILPPDLSNTLFSNLEEMLDIHSVFNNSMKQKRKDSPLVGDIGELLLDMFDGPAGDQFQRAAATFCGRQQIALESLRERRRKDSRLNAFLNEAELNPLCRRLQLKDIIPTGMQRLTKYPLLFGNLAKYSTDNELEETRVKRALIRSKEILNFVNQAVKEADDEHRLAEIQKRLDRTQFEKVDNPLVNEFRSLDLTKHKLIHVGNLNWRIATRQKLIDLYVLLLEDIIVLLQKQDDSKYVLKFYNVNSTTGERTPPLSPIIKLSTVIVRANAVDRTALYLVNTSHHSAQVIDLVASSSAERKTWFQHISKAADAYKTRDGKNRTRPDPSPLSGHEVDAAGGDSPHSKTKETDESNSQSPSVNIPSNSSLHSSSQLNGPSLSSPDLISNKLDQSTPEPVRLSVEEVHLVDPSQVVVSHQPVFFAQPVLTPLERLRRKDETIKQALAEKQQLVADILQVPREDFDTIADLAGEPALNKEASELVLAAVNQANQLSAMVNESLRISEEESTSSSSNNTTGTASNTMPGVPAVKLQVIAHSLNTHLTQLLNLMSERDEERERLRRELQRSRDQVHALHEASQKSSSSRHRSADDPLPPIPVVSQVATVATQMSEGTHSGVATPEPQTLQTEESAELPEYEQPLEIPPTTPTPTPAEVPSVPLPPPPPPATDPTPSLTVEGEVT</sequence>
<dbReference type="SMART" id="SM00109">
    <property type="entry name" value="C1"/>
    <property type="match status" value="1"/>
</dbReference>
<evidence type="ECO:0000259" key="14">
    <source>
        <dbReference type="PROSITE" id="PS50081"/>
    </source>
</evidence>
<evidence type="ECO:0000256" key="7">
    <source>
        <dbReference type="ARBA" id="ARBA00022723"/>
    </source>
</evidence>
<evidence type="ECO:0000256" key="4">
    <source>
        <dbReference type="ARBA" id="ARBA00022490"/>
    </source>
</evidence>
<dbReference type="InterPro" id="IPR036034">
    <property type="entry name" value="PDZ_sf"/>
</dbReference>
<evidence type="ECO:0000259" key="13">
    <source>
        <dbReference type="PROSITE" id="PS50010"/>
    </source>
</evidence>
<dbReference type="GO" id="GO:0005737">
    <property type="term" value="C:cytoplasm"/>
    <property type="evidence" value="ECO:0007669"/>
    <property type="project" value="UniProtKB-SubCell"/>
</dbReference>
<dbReference type="GO" id="GO:0005096">
    <property type="term" value="F:GTPase activator activity"/>
    <property type="evidence" value="ECO:0007669"/>
    <property type="project" value="UniProtKB-KW"/>
</dbReference>
<evidence type="ECO:0000256" key="3">
    <source>
        <dbReference type="ARBA" id="ARBA00022468"/>
    </source>
</evidence>
<feature type="region of interest" description="Disordered" evidence="11">
    <location>
        <begin position="241"/>
        <end position="455"/>
    </location>
</feature>
<dbReference type="Pfam" id="PF00595">
    <property type="entry name" value="PDZ"/>
    <property type="match status" value="1"/>
</dbReference>
<feature type="region of interest" description="Disordered" evidence="11">
    <location>
        <begin position="1566"/>
        <end position="1604"/>
    </location>
</feature>
<dbReference type="SUPFAM" id="SSF57889">
    <property type="entry name" value="Cysteine-rich domain"/>
    <property type="match status" value="1"/>
</dbReference>
<dbReference type="InterPro" id="IPR036305">
    <property type="entry name" value="RGS_sf"/>
</dbReference>
<keyword evidence="4" id="KW-0963">Cytoplasm</keyword>
<dbReference type="SMART" id="SM00233">
    <property type="entry name" value="PH"/>
    <property type="match status" value="1"/>
</dbReference>
<feature type="compositionally biased region" description="Low complexity" evidence="11">
    <location>
        <begin position="1369"/>
        <end position="1392"/>
    </location>
</feature>
<dbReference type="InterPro" id="IPR000219">
    <property type="entry name" value="DH_dom"/>
</dbReference>
<name>A0A8D9ES87_9HEMI</name>
<dbReference type="PROSITE" id="PS50081">
    <property type="entry name" value="ZF_DAG_PE_2"/>
    <property type="match status" value="1"/>
</dbReference>
<dbReference type="SMART" id="SM00325">
    <property type="entry name" value="RhoGEF"/>
    <property type="match status" value="1"/>
</dbReference>
<feature type="compositionally biased region" description="Low complexity" evidence="11">
    <location>
        <begin position="251"/>
        <end position="260"/>
    </location>
</feature>
<feature type="domain" description="PH" evidence="12">
    <location>
        <begin position="1208"/>
        <end position="1322"/>
    </location>
</feature>
<evidence type="ECO:0000256" key="11">
    <source>
        <dbReference type="SAM" id="MobiDB-lite"/>
    </source>
</evidence>
<dbReference type="EMBL" id="HBUF01560574">
    <property type="protein sequence ID" value="CAG6762150.1"/>
    <property type="molecule type" value="Transcribed_RNA"/>
</dbReference>
<feature type="compositionally biased region" description="Polar residues" evidence="11">
    <location>
        <begin position="328"/>
        <end position="340"/>
    </location>
</feature>
<dbReference type="PROSITE" id="PS50132">
    <property type="entry name" value="RGS"/>
    <property type="match status" value="1"/>
</dbReference>
<dbReference type="Pfam" id="PF09128">
    <property type="entry name" value="RGS-like"/>
    <property type="match status" value="1"/>
</dbReference>
<dbReference type="SUPFAM" id="SSF50156">
    <property type="entry name" value="PDZ domain-like"/>
    <property type="match status" value="1"/>
</dbReference>
<dbReference type="InterPro" id="IPR016137">
    <property type="entry name" value="RGS"/>
</dbReference>
<reference evidence="17" key="1">
    <citation type="submission" date="2021-05" db="EMBL/GenBank/DDBJ databases">
        <authorList>
            <person name="Alioto T."/>
            <person name="Alioto T."/>
            <person name="Gomez Garrido J."/>
        </authorList>
    </citation>
    <scope>NUCLEOTIDE SEQUENCE</scope>
</reference>
<organism evidence="17">
    <name type="scientific">Cacopsylla melanoneura</name>
    <dbReference type="NCBI Taxonomy" id="428564"/>
    <lineage>
        <taxon>Eukaryota</taxon>
        <taxon>Metazoa</taxon>
        <taxon>Ecdysozoa</taxon>
        <taxon>Arthropoda</taxon>
        <taxon>Hexapoda</taxon>
        <taxon>Insecta</taxon>
        <taxon>Pterygota</taxon>
        <taxon>Neoptera</taxon>
        <taxon>Paraneoptera</taxon>
        <taxon>Hemiptera</taxon>
        <taxon>Sternorrhyncha</taxon>
        <taxon>Psylloidea</taxon>
        <taxon>Psyllidae</taxon>
        <taxon>Psyllinae</taxon>
        <taxon>Cacopsylla</taxon>
    </lineage>
</organism>
<feature type="domain" description="Phorbol-ester/DAG-type" evidence="14">
    <location>
        <begin position="683"/>
        <end position="734"/>
    </location>
</feature>
<dbReference type="PROSITE" id="PS50003">
    <property type="entry name" value="PH_DOMAIN"/>
    <property type="match status" value="1"/>
</dbReference>
<feature type="compositionally biased region" description="Low complexity" evidence="11">
    <location>
        <begin position="830"/>
        <end position="846"/>
    </location>
</feature>
<keyword evidence="3" id="KW-0343">GTPase activation</keyword>
<feature type="region of interest" description="Disordered" evidence="11">
    <location>
        <begin position="749"/>
        <end position="964"/>
    </location>
</feature>
<dbReference type="Gene3D" id="2.30.42.10">
    <property type="match status" value="1"/>
</dbReference>
<feature type="compositionally biased region" description="Pro residues" evidence="11">
    <location>
        <begin position="133"/>
        <end position="145"/>
    </location>
</feature>
<evidence type="ECO:0000256" key="6">
    <source>
        <dbReference type="ARBA" id="ARBA00022658"/>
    </source>
</evidence>
<dbReference type="CDD" id="cd00160">
    <property type="entry name" value="RhoGEF"/>
    <property type="match status" value="1"/>
</dbReference>
<dbReference type="GO" id="GO:0046872">
    <property type="term" value="F:metal ion binding"/>
    <property type="evidence" value="ECO:0007669"/>
    <property type="project" value="UniProtKB-KW"/>
</dbReference>
<dbReference type="InterPro" id="IPR044926">
    <property type="entry name" value="RGS_subdomain_2"/>
</dbReference>
<dbReference type="GO" id="GO:0005085">
    <property type="term" value="F:guanyl-nucleotide exchange factor activity"/>
    <property type="evidence" value="ECO:0007669"/>
    <property type="project" value="UniProtKB-KW"/>
</dbReference>
<dbReference type="InterPro" id="IPR011993">
    <property type="entry name" value="PH-like_dom_sf"/>
</dbReference>
<feature type="domain" description="RGS" evidence="16">
    <location>
        <begin position="460"/>
        <end position="553"/>
    </location>
</feature>
<dbReference type="Pfam" id="PF17838">
    <property type="entry name" value="PH_16"/>
    <property type="match status" value="1"/>
</dbReference>
<feature type="region of interest" description="Disordered" evidence="11">
    <location>
        <begin position="1509"/>
        <end position="1533"/>
    </location>
</feature>
<dbReference type="InterPro" id="IPR015212">
    <property type="entry name" value="RGS-like_dom"/>
</dbReference>
<feature type="compositionally biased region" description="Polar residues" evidence="11">
    <location>
        <begin position="810"/>
        <end position="820"/>
    </location>
</feature>
<evidence type="ECO:0000313" key="17">
    <source>
        <dbReference type="EMBL" id="CAG6762150.1"/>
    </source>
</evidence>
<evidence type="ECO:0000256" key="8">
    <source>
        <dbReference type="ARBA" id="ARBA00022833"/>
    </source>
</evidence>
<dbReference type="InterPro" id="IPR035899">
    <property type="entry name" value="DBL_dom_sf"/>
</dbReference>
<keyword evidence="7" id="KW-0479">Metal-binding</keyword>
<dbReference type="Pfam" id="PF00621">
    <property type="entry name" value="RhoGEF"/>
    <property type="match status" value="1"/>
</dbReference>